<dbReference type="InterPro" id="IPR000515">
    <property type="entry name" value="MetI-like"/>
</dbReference>
<reference evidence="9 10" key="1">
    <citation type="submission" date="2021-03" db="EMBL/GenBank/DDBJ databases">
        <title>Human Oral Microbial Genomes.</title>
        <authorList>
            <person name="Johnston C.D."/>
            <person name="Chen T."/>
            <person name="Dewhirst F.E."/>
        </authorList>
    </citation>
    <scope>NUCLEOTIDE SEQUENCE [LARGE SCALE GENOMIC DNA]</scope>
    <source>
        <strain evidence="9 10">DSMZ 100122</strain>
    </source>
</reference>
<dbReference type="SUPFAM" id="SSF161098">
    <property type="entry name" value="MetI-like"/>
    <property type="match status" value="1"/>
</dbReference>
<feature type="transmembrane region" description="Helical" evidence="7">
    <location>
        <begin position="154"/>
        <end position="171"/>
    </location>
</feature>
<evidence type="ECO:0000256" key="6">
    <source>
        <dbReference type="ARBA" id="ARBA00023136"/>
    </source>
</evidence>
<dbReference type="EMBL" id="CP072384">
    <property type="protein sequence ID" value="QUC08667.1"/>
    <property type="molecule type" value="Genomic_DNA"/>
</dbReference>
<evidence type="ECO:0000313" key="9">
    <source>
        <dbReference type="EMBL" id="QUC08667.1"/>
    </source>
</evidence>
<feature type="transmembrane region" description="Helical" evidence="7">
    <location>
        <begin position="218"/>
        <end position="240"/>
    </location>
</feature>
<dbReference type="Proteomes" id="UP000678513">
    <property type="component" value="Chromosome"/>
</dbReference>
<feature type="domain" description="ABC transmembrane type-1" evidence="8">
    <location>
        <begin position="77"/>
        <end position="287"/>
    </location>
</feature>
<feature type="transmembrane region" description="Helical" evidence="7">
    <location>
        <begin position="21"/>
        <end position="48"/>
    </location>
</feature>
<evidence type="ECO:0000256" key="2">
    <source>
        <dbReference type="ARBA" id="ARBA00022448"/>
    </source>
</evidence>
<evidence type="ECO:0000256" key="5">
    <source>
        <dbReference type="ARBA" id="ARBA00022989"/>
    </source>
</evidence>
<comment type="subcellular location">
    <subcellularLocation>
        <location evidence="1 7">Cell membrane</location>
        <topology evidence="1 7">Multi-pass membrane protein</topology>
    </subcellularLocation>
</comment>
<evidence type="ECO:0000256" key="1">
    <source>
        <dbReference type="ARBA" id="ARBA00004651"/>
    </source>
</evidence>
<keyword evidence="6 7" id="KW-0472">Membrane</keyword>
<dbReference type="InterPro" id="IPR035906">
    <property type="entry name" value="MetI-like_sf"/>
</dbReference>
<feature type="transmembrane region" description="Helical" evidence="7">
    <location>
        <begin position="266"/>
        <end position="286"/>
    </location>
</feature>
<protein>
    <submittedName>
        <fullName evidence="9">Sugar ABC transporter permease</fullName>
    </submittedName>
</protein>
<keyword evidence="5 7" id="KW-1133">Transmembrane helix</keyword>
<dbReference type="RefSeq" id="WP_212324985.1">
    <property type="nucleotide sequence ID" value="NZ_AP024463.1"/>
</dbReference>
<dbReference type="Gene3D" id="1.10.3720.10">
    <property type="entry name" value="MetI-like"/>
    <property type="match status" value="1"/>
</dbReference>
<dbReference type="PROSITE" id="PS50928">
    <property type="entry name" value="ABC_TM1"/>
    <property type="match status" value="1"/>
</dbReference>
<evidence type="ECO:0000256" key="7">
    <source>
        <dbReference type="RuleBase" id="RU363032"/>
    </source>
</evidence>
<dbReference type="Pfam" id="PF00528">
    <property type="entry name" value="BPD_transp_1"/>
    <property type="match status" value="1"/>
</dbReference>
<feature type="transmembrane region" description="Helical" evidence="7">
    <location>
        <begin position="114"/>
        <end position="134"/>
    </location>
</feature>
<name>A0ABX7Y775_9ACTN</name>
<keyword evidence="4 7" id="KW-0812">Transmembrane</keyword>
<dbReference type="CDD" id="cd06261">
    <property type="entry name" value="TM_PBP2"/>
    <property type="match status" value="1"/>
</dbReference>
<dbReference type="PANTHER" id="PTHR43227">
    <property type="entry name" value="BLL4140 PROTEIN"/>
    <property type="match status" value="1"/>
</dbReference>
<accession>A0ABX7Y775</accession>
<organism evidence="9 10">
    <name type="scientific">Arachnia rubra</name>
    <dbReference type="NCBI Taxonomy" id="1547448"/>
    <lineage>
        <taxon>Bacteria</taxon>
        <taxon>Bacillati</taxon>
        <taxon>Actinomycetota</taxon>
        <taxon>Actinomycetes</taxon>
        <taxon>Propionibacteriales</taxon>
        <taxon>Propionibacteriaceae</taxon>
        <taxon>Arachnia</taxon>
    </lineage>
</organism>
<feature type="transmembrane region" description="Helical" evidence="7">
    <location>
        <begin position="72"/>
        <end position="102"/>
    </location>
</feature>
<sequence length="295" mass="32127">MRPDLPAKHTPLARTDARIGLLFVLPALALFLVFRFGPALAGLALSLFKSGVGGPLSWAGFSNFTRLARDPAFWQALSVTLVFVVFSAPISLCLSTLLALGVRRGFRGSRFFRSVFFLPFITSLALVGSVLKWIFSTEGPWSDLMAPFGLGGSWLASTVLVMPAVIVVGVWSRFGYGMLILVAALQEVPLDLEEAALMDGAGAWSRFRHILLPTIRPALFFLAVIEVTFAFQVFDVIYVMTSGGPANASYSMVFLLYDQGFRYSDYGYAAAAGVALFVMTLVVALIQRLFLGRRS</sequence>
<evidence type="ECO:0000259" key="8">
    <source>
        <dbReference type="PROSITE" id="PS50928"/>
    </source>
</evidence>
<evidence type="ECO:0000256" key="3">
    <source>
        <dbReference type="ARBA" id="ARBA00022475"/>
    </source>
</evidence>
<dbReference type="InterPro" id="IPR050809">
    <property type="entry name" value="UgpAE/MalFG_permease"/>
</dbReference>
<comment type="similarity">
    <text evidence="7">Belongs to the binding-protein-dependent transport system permease family.</text>
</comment>
<keyword evidence="2 7" id="KW-0813">Transport</keyword>
<gene>
    <name evidence="9" type="ORF">J5A65_02675</name>
</gene>
<dbReference type="PANTHER" id="PTHR43227:SF11">
    <property type="entry name" value="BLL4140 PROTEIN"/>
    <property type="match status" value="1"/>
</dbReference>
<proteinExistence type="inferred from homology"/>
<keyword evidence="3" id="KW-1003">Cell membrane</keyword>
<evidence type="ECO:0000256" key="4">
    <source>
        <dbReference type="ARBA" id="ARBA00022692"/>
    </source>
</evidence>
<keyword evidence="10" id="KW-1185">Reference proteome</keyword>
<evidence type="ECO:0000313" key="10">
    <source>
        <dbReference type="Proteomes" id="UP000678513"/>
    </source>
</evidence>